<name>A0A4R4YAY6_9PSEU</name>
<proteinExistence type="predicted"/>
<dbReference type="AlphaFoldDB" id="A0A4R4YAY6"/>
<organism evidence="1 2">
    <name type="scientific">Saccharopolyspora elongata</name>
    <dbReference type="NCBI Taxonomy" id="2530387"/>
    <lineage>
        <taxon>Bacteria</taxon>
        <taxon>Bacillati</taxon>
        <taxon>Actinomycetota</taxon>
        <taxon>Actinomycetes</taxon>
        <taxon>Pseudonocardiales</taxon>
        <taxon>Pseudonocardiaceae</taxon>
        <taxon>Saccharopolyspora</taxon>
    </lineage>
</organism>
<evidence type="ECO:0000313" key="1">
    <source>
        <dbReference type="EMBL" id="TDD40282.1"/>
    </source>
</evidence>
<dbReference type="EMBL" id="SMKW01000071">
    <property type="protein sequence ID" value="TDD40282.1"/>
    <property type="molecule type" value="Genomic_DNA"/>
</dbReference>
<keyword evidence="2" id="KW-1185">Reference proteome</keyword>
<protein>
    <submittedName>
        <fullName evidence="1">Uncharacterized protein</fullName>
    </submittedName>
</protein>
<sequence>MKGEPYTWNSGNCSSASVLQKAGDGMRSQSYFPTGACSHSEIATSPTVKPAQFGAAPKKPTSPKLRAARFDPLIVAERLHERHQLICYEDRKKAEMSDVSQAAAQLEALADSLPYGAAQVVANALDEIATQASSLVAETGHADVVGVINNTGNQIAEHITTQLGALAAQLRDKATAIRT</sequence>
<reference evidence="1 2" key="1">
    <citation type="submission" date="2019-03" db="EMBL/GenBank/DDBJ databases">
        <title>Draft genome sequences of novel Actinobacteria.</title>
        <authorList>
            <person name="Sahin N."/>
            <person name="Ay H."/>
            <person name="Saygin H."/>
        </authorList>
    </citation>
    <scope>NUCLEOTIDE SEQUENCE [LARGE SCALE GENOMIC DNA]</scope>
    <source>
        <strain evidence="1 2">7K502</strain>
    </source>
</reference>
<evidence type="ECO:0000313" key="2">
    <source>
        <dbReference type="Proteomes" id="UP000294947"/>
    </source>
</evidence>
<dbReference type="Proteomes" id="UP000294947">
    <property type="component" value="Unassembled WGS sequence"/>
</dbReference>
<comment type="caution">
    <text evidence="1">The sequence shown here is derived from an EMBL/GenBank/DDBJ whole genome shotgun (WGS) entry which is preliminary data.</text>
</comment>
<gene>
    <name evidence="1" type="ORF">E1288_35725</name>
</gene>
<dbReference type="RefSeq" id="WP_132493109.1">
    <property type="nucleotide sequence ID" value="NZ_SMKW01000071.1"/>
</dbReference>
<accession>A0A4R4YAY6</accession>